<evidence type="ECO:0000313" key="2">
    <source>
        <dbReference type="Proteomes" id="UP000593758"/>
    </source>
</evidence>
<keyword evidence="2" id="KW-1185">Reference proteome</keyword>
<accession>A0A7M1SRQ6</accession>
<evidence type="ECO:0000313" key="1">
    <source>
        <dbReference type="EMBL" id="QOR70260.1"/>
    </source>
</evidence>
<sequence>MGALWRVGVMVLLVGVLVAAQFLRADHWFPLGSLGQYAYPRDPNGDVINTYVMGVTTTGEEVRVGLTPGSAGISRVEFEVQLPEFQADPDLLGDIVEAWQDSHPPHVLTSVTVYENISPMSGGALASEPYDTVVLIWEVP</sequence>
<dbReference type="Proteomes" id="UP000593758">
    <property type="component" value="Chromosome"/>
</dbReference>
<proteinExistence type="predicted"/>
<reference evidence="1 2" key="1">
    <citation type="submission" date="2020-10" db="EMBL/GenBank/DDBJ databases">
        <title>Haloactinobacterium sp. RN3S43, a bacterium isolated from saline soil.</title>
        <authorList>
            <person name="Sun J.-Q."/>
        </authorList>
    </citation>
    <scope>NUCLEOTIDE SEQUENCE [LARGE SCALE GENOMIC DNA]</scope>
    <source>
        <strain evidence="1 2">RN3S43</strain>
    </source>
</reference>
<dbReference type="RefSeq" id="WP_193496945.1">
    <property type="nucleotide sequence ID" value="NZ_CP063169.1"/>
</dbReference>
<dbReference type="KEGG" id="halt:IM660_16890"/>
<dbReference type="AlphaFoldDB" id="A0A7M1SRQ6"/>
<gene>
    <name evidence="1" type="ORF">IM660_16890</name>
</gene>
<protein>
    <submittedName>
        <fullName evidence="1">Uncharacterized protein</fullName>
    </submittedName>
</protein>
<organism evidence="1 2">
    <name type="scientific">Ruania alkalisoli</name>
    <dbReference type="NCBI Taxonomy" id="2779775"/>
    <lineage>
        <taxon>Bacteria</taxon>
        <taxon>Bacillati</taxon>
        <taxon>Actinomycetota</taxon>
        <taxon>Actinomycetes</taxon>
        <taxon>Micrococcales</taxon>
        <taxon>Ruaniaceae</taxon>
        <taxon>Ruania</taxon>
    </lineage>
</organism>
<dbReference type="EMBL" id="CP063169">
    <property type="protein sequence ID" value="QOR70260.1"/>
    <property type="molecule type" value="Genomic_DNA"/>
</dbReference>
<name>A0A7M1SRQ6_9MICO</name>